<proteinExistence type="predicted"/>
<reference evidence="2 3" key="1">
    <citation type="submission" date="2017-08" db="EMBL/GenBank/DDBJ databases">
        <title>Infants hospitalized years apart are colonized by the same room-sourced microbial strains.</title>
        <authorList>
            <person name="Brooks B."/>
            <person name="Olm M.R."/>
            <person name="Firek B.A."/>
            <person name="Baker R."/>
            <person name="Thomas B.C."/>
            <person name="Morowitz M.J."/>
            <person name="Banfield J.F."/>
        </authorList>
    </citation>
    <scope>NUCLEOTIDE SEQUENCE [LARGE SCALE GENOMIC DNA]</scope>
    <source>
        <strain evidence="2">S2_003_000_R1_3</strain>
    </source>
</reference>
<dbReference type="SUPFAM" id="SSF55021">
    <property type="entry name" value="ACT-like"/>
    <property type="match status" value="1"/>
</dbReference>
<gene>
    <name evidence="2" type="ORF">DI525_06790</name>
</gene>
<accession>A0A2W5V3B8</accession>
<name>A0A2W5V3B8_9CORY</name>
<dbReference type="InterPro" id="IPR045865">
    <property type="entry name" value="ACT-like_dom_sf"/>
</dbReference>
<dbReference type="AlphaFoldDB" id="A0A2W5V3B8"/>
<evidence type="ECO:0000313" key="3">
    <source>
        <dbReference type="Proteomes" id="UP000249432"/>
    </source>
</evidence>
<dbReference type="EMBL" id="QFRA01000016">
    <property type="protein sequence ID" value="PZR04461.1"/>
    <property type="molecule type" value="Genomic_DNA"/>
</dbReference>
<evidence type="ECO:0000259" key="1">
    <source>
        <dbReference type="PROSITE" id="PS51671"/>
    </source>
</evidence>
<organism evidence="2 3">
    <name type="scientific">Corynebacterium kroppenstedtii</name>
    <dbReference type="NCBI Taxonomy" id="161879"/>
    <lineage>
        <taxon>Bacteria</taxon>
        <taxon>Bacillati</taxon>
        <taxon>Actinomycetota</taxon>
        <taxon>Actinomycetes</taxon>
        <taxon>Mycobacteriales</taxon>
        <taxon>Corynebacteriaceae</taxon>
        <taxon>Corynebacterium</taxon>
    </lineage>
</organism>
<dbReference type="PROSITE" id="PS51671">
    <property type="entry name" value="ACT"/>
    <property type="match status" value="1"/>
</dbReference>
<evidence type="ECO:0000313" key="2">
    <source>
        <dbReference type="EMBL" id="PZR04461.1"/>
    </source>
</evidence>
<dbReference type="RefSeq" id="WP_303735002.1">
    <property type="nucleotide sequence ID" value="NZ_CAKZHK010000009.1"/>
</dbReference>
<comment type="caution">
    <text evidence="2">The sequence shown here is derived from an EMBL/GenBank/DDBJ whole genome shotgun (WGS) entry which is preliminary data.</text>
</comment>
<protein>
    <submittedName>
        <fullName evidence="2">Amino acid-binding ACT domain protein</fullName>
    </submittedName>
</protein>
<dbReference type="InterPro" id="IPR002912">
    <property type="entry name" value="ACT_dom"/>
</dbReference>
<dbReference type="Proteomes" id="UP000249432">
    <property type="component" value="Unassembled WGS sequence"/>
</dbReference>
<sequence>MSFLLRVFLPDAPGSLGRLAASIGEVGGDIRSVDIVSHNFSDGAVVDDIVIDLPPTSLPDTLITAAQQVDGVEVDSIRPFSGSVNRSGQVAMLASIAQAPSQSKALQLLVDGLPTTMSAGWAIVLSGRTDVHRVAASMAAPEDDGRILQSTPVTTARCLDREDDDWLPESWTVMDSALAAAPISDEDDVLVIGRPGGPDFLAGEVEHLGKLGTILSAMMD</sequence>
<feature type="domain" description="ACT" evidence="1">
    <location>
        <begin position="4"/>
        <end position="82"/>
    </location>
</feature>